<sequence>MYFLCVTILHLWFKIVFDLFPSSSGRLRVERQTKDSVTLSWSSGRHQVRVWHFPFQVEILCEDEVMVTFNSKGKLWFEMLQDRASSTGADLCLHGFSHVYGLPEHADSLQLRDTRDGEPYRLYNLDVFAYDLYSRFGLYGSVPLLVAHKVDRTLGVFWLNASETFVNIHYSPTDHEVTLVTQTPPVKRRRLQPQTDVHWLSESGVIDCVVLLGPSPQQLFSQYAQLTGYQALPPLFALGYHQCRWNYDDEADVKAVDAGFDHHNIPYDVIWLDIEHTDGKRYFTWDPVHFPDPAGLQRHLEKKKRKLVVISDPHIKADPDWSLYCEARDGGHFVKDREGQLYHGSCWPGESCYLDFSSPATRAWYSRCFTLEKYKGTTPSLFVWNDMNEPSVFDGPEQTMPKDAVHYGGWEHRELHNLYGFYQHMATVEGLITRSGGSERPFVLSRSFFAGSQRLGAVWTGDNVASWGYLKISIPMLLSLSVAGIVFCGADVGGFIRDPDPELLVRWYQAAALQPFFRGHSANVTKRREPWLFGDKVTAAIRTVIQQRYCHREVSAIGDSRDVKQPLWVEFSQDQSTFTVDNQYMIGGALLACPVTEPGLQEVKVSLPGSGEIWYDVHSAKVHKGGETLSLPVTLDTVPLFQRGGSVVCRSTVSGSCTAELQQLPLSITGAADGELYLDDGHSFSYRDRKAFCLRRFSMLSGRLLCHAASEEGTFDCDTVVHSVTFLGVKSKPSTVTVHVSGEDLHDTYTYSQLSNCGGQGKLCTPFLFNTRC</sequence>
<dbReference type="InterPro" id="IPR025887">
    <property type="entry name" value="Glyco_hydro_31_N_dom"/>
</dbReference>
<dbReference type="Proteomes" id="UP000314980">
    <property type="component" value="Unassembled WGS sequence"/>
</dbReference>
<evidence type="ECO:0000313" key="9">
    <source>
        <dbReference type="Ensembl" id="ENSLCAP00010023118.1"/>
    </source>
</evidence>
<dbReference type="SUPFAM" id="SSF51445">
    <property type="entry name" value="(Trans)glycosidases"/>
    <property type="match status" value="1"/>
</dbReference>
<evidence type="ECO:0000256" key="3">
    <source>
        <dbReference type="ARBA" id="ARBA00023295"/>
    </source>
</evidence>
<dbReference type="CDD" id="cd14752">
    <property type="entry name" value="GH31_N"/>
    <property type="match status" value="1"/>
</dbReference>
<keyword evidence="10" id="KW-1185">Reference proteome</keyword>
<keyword evidence="3 4" id="KW-0326">Glycosidase</keyword>
<dbReference type="PROSITE" id="PS00129">
    <property type="entry name" value="GLYCOSYL_HYDROL_F31_1"/>
    <property type="match status" value="1"/>
</dbReference>
<feature type="domain" description="Glycosyl hydrolase family 31 C-terminal" evidence="8">
    <location>
        <begin position="564"/>
        <end position="648"/>
    </location>
</feature>
<dbReference type="PANTHER" id="PTHR22762">
    <property type="entry name" value="ALPHA-GLUCOSIDASE"/>
    <property type="match status" value="1"/>
</dbReference>
<evidence type="ECO:0000259" key="8">
    <source>
        <dbReference type="Pfam" id="PF21365"/>
    </source>
</evidence>
<dbReference type="InterPro" id="IPR013780">
    <property type="entry name" value="Glyco_hydro_b"/>
</dbReference>
<accession>A0A4W6DCW2</accession>
<evidence type="ECO:0000256" key="4">
    <source>
        <dbReference type="RuleBase" id="RU361185"/>
    </source>
</evidence>
<dbReference type="InterPro" id="IPR011013">
    <property type="entry name" value="Gal_mutarotase_sf_dom"/>
</dbReference>
<protein>
    <submittedName>
        <fullName evidence="9">Glucosidase alpha, neutral C</fullName>
    </submittedName>
</protein>
<gene>
    <name evidence="9" type="primary">GANC</name>
</gene>
<feature type="domain" description="Glycoside hydrolase family 31 TIM barrel" evidence="6">
    <location>
        <begin position="231"/>
        <end position="549"/>
    </location>
</feature>
<dbReference type="Gene3D" id="2.60.40.1180">
    <property type="entry name" value="Golgi alpha-mannosidase II"/>
    <property type="match status" value="2"/>
</dbReference>
<name>A0A4W6DCW2_LATCA</name>
<dbReference type="GO" id="GO:0004558">
    <property type="term" value="F:alpha-1,4-glucosidase activity"/>
    <property type="evidence" value="ECO:0007669"/>
    <property type="project" value="TreeGrafter"/>
</dbReference>
<comment type="similarity">
    <text evidence="1 4">Belongs to the glycosyl hydrolase 31 family.</text>
</comment>
<dbReference type="Pfam" id="PF21365">
    <property type="entry name" value="Glyco_hydro_31_3rd"/>
    <property type="match status" value="1"/>
</dbReference>
<dbReference type="InterPro" id="IPR048395">
    <property type="entry name" value="Glyco_hydro_31_C"/>
</dbReference>
<reference evidence="9" key="2">
    <citation type="submission" date="2025-08" db="UniProtKB">
        <authorList>
            <consortium name="Ensembl"/>
        </authorList>
    </citation>
    <scope>IDENTIFICATION</scope>
</reference>
<reference evidence="10" key="1">
    <citation type="submission" date="2015-09" db="EMBL/GenBank/DDBJ databases">
        <authorList>
            <person name="Sai Rama Sridatta P."/>
        </authorList>
    </citation>
    <scope>NUCLEOTIDE SEQUENCE [LARGE SCALE GENOMIC DNA]</scope>
</reference>
<dbReference type="STRING" id="8187.ENSLCAP00010023118"/>
<dbReference type="Pfam" id="PF01055">
    <property type="entry name" value="Glyco_hydro_31_2nd"/>
    <property type="match status" value="1"/>
</dbReference>
<evidence type="ECO:0000256" key="2">
    <source>
        <dbReference type="ARBA" id="ARBA00022801"/>
    </source>
</evidence>
<evidence type="ECO:0000313" key="10">
    <source>
        <dbReference type="Proteomes" id="UP000314980"/>
    </source>
</evidence>
<dbReference type="SUPFAM" id="SSF51011">
    <property type="entry name" value="Glycosyl hydrolase domain"/>
    <property type="match status" value="1"/>
</dbReference>
<keyword evidence="2 4" id="KW-0378">Hydrolase</keyword>
<organism evidence="9 10">
    <name type="scientific">Lates calcarifer</name>
    <name type="common">Barramundi</name>
    <name type="synonym">Holocentrus calcarifer</name>
    <dbReference type="NCBI Taxonomy" id="8187"/>
    <lineage>
        <taxon>Eukaryota</taxon>
        <taxon>Metazoa</taxon>
        <taxon>Chordata</taxon>
        <taxon>Craniata</taxon>
        <taxon>Vertebrata</taxon>
        <taxon>Euteleostomi</taxon>
        <taxon>Actinopterygii</taxon>
        <taxon>Neopterygii</taxon>
        <taxon>Teleostei</taxon>
        <taxon>Neoteleostei</taxon>
        <taxon>Acanthomorphata</taxon>
        <taxon>Carangaria</taxon>
        <taxon>Carangaria incertae sedis</taxon>
        <taxon>Centropomidae</taxon>
        <taxon>Lates</taxon>
    </lineage>
</organism>
<dbReference type="GO" id="GO:0005975">
    <property type="term" value="P:carbohydrate metabolic process"/>
    <property type="evidence" value="ECO:0007669"/>
    <property type="project" value="InterPro"/>
</dbReference>
<dbReference type="InterPro" id="IPR017853">
    <property type="entry name" value="GH"/>
</dbReference>
<evidence type="ECO:0000259" key="7">
    <source>
        <dbReference type="Pfam" id="PF13802"/>
    </source>
</evidence>
<proteinExistence type="inferred from homology"/>
<dbReference type="GO" id="GO:0006491">
    <property type="term" value="P:N-glycan processing"/>
    <property type="evidence" value="ECO:0007669"/>
    <property type="project" value="TreeGrafter"/>
</dbReference>
<dbReference type="FunFam" id="3.20.20.80:FF:000039">
    <property type="entry name" value="Glucosidase, alpha neutral C"/>
    <property type="match status" value="1"/>
</dbReference>
<dbReference type="AlphaFoldDB" id="A0A4W6DCW2"/>
<keyword evidence="5" id="KW-0732">Signal</keyword>
<dbReference type="InParanoid" id="A0A4W6DCW2"/>
<feature type="signal peptide" evidence="5">
    <location>
        <begin position="1"/>
        <end position="18"/>
    </location>
</feature>
<reference evidence="9" key="3">
    <citation type="submission" date="2025-09" db="UniProtKB">
        <authorList>
            <consortium name="Ensembl"/>
        </authorList>
    </citation>
    <scope>IDENTIFICATION</scope>
</reference>
<evidence type="ECO:0000256" key="1">
    <source>
        <dbReference type="ARBA" id="ARBA00007806"/>
    </source>
</evidence>
<dbReference type="Gene3D" id="3.20.20.80">
    <property type="entry name" value="Glycosidases"/>
    <property type="match status" value="1"/>
</dbReference>
<dbReference type="Ensembl" id="ENSLCAT00010023633.1">
    <property type="protein sequence ID" value="ENSLCAP00010023118.1"/>
    <property type="gene ID" value="ENSLCAG00010010573.1"/>
</dbReference>
<dbReference type="GO" id="GO:0030246">
    <property type="term" value="F:carbohydrate binding"/>
    <property type="evidence" value="ECO:0007669"/>
    <property type="project" value="InterPro"/>
</dbReference>
<dbReference type="PANTHER" id="PTHR22762:SF60">
    <property type="entry name" value="NEUTRAL ALPHA-GLUCOSIDASE C"/>
    <property type="match status" value="1"/>
</dbReference>
<feature type="chain" id="PRO_5021385429" evidence="5">
    <location>
        <begin position="19"/>
        <end position="773"/>
    </location>
</feature>
<evidence type="ECO:0000259" key="6">
    <source>
        <dbReference type="Pfam" id="PF01055"/>
    </source>
</evidence>
<dbReference type="InterPro" id="IPR030458">
    <property type="entry name" value="Glyco_hydro_31_AS"/>
</dbReference>
<dbReference type="Pfam" id="PF13802">
    <property type="entry name" value="Gal_mutarotas_2"/>
    <property type="match status" value="1"/>
</dbReference>
<dbReference type="CDD" id="cd06603">
    <property type="entry name" value="GH31_GANC_GANAB_alpha"/>
    <property type="match status" value="1"/>
</dbReference>
<evidence type="ECO:0000256" key="5">
    <source>
        <dbReference type="SAM" id="SignalP"/>
    </source>
</evidence>
<feature type="domain" description="Glycoside hydrolase family 31 N-terminal" evidence="7">
    <location>
        <begin position="25"/>
        <end position="166"/>
    </location>
</feature>
<dbReference type="InterPro" id="IPR000322">
    <property type="entry name" value="Glyco_hydro_31_TIM"/>
</dbReference>
<dbReference type="GeneTree" id="ENSGT00940000159230"/>
<dbReference type="SUPFAM" id="SSF74650">
    <property type="entry name" value="Galactose mutarotase-like"/>
    <property type="match status" value="1"/>
</dbReference>
<dbReference type="Gene3D" id="2.60.40.1760">
    <property type="entry name" value="glycosyl hydrolase (family 31)"/>
    <property type="match status" value="1"/>
</dbReference>